<feature type="compositionally biased region" description="Acidic residues" evidence="2">
    <location>
        <begin position="338"/>
        <end position="359"/>
    </location>
</feature>
<dbReference type="InterPro" id="IPR011599">
    <property type="entry name" value="PFD_alpha_archaea"/>
</dbReference>
<dbReference type="GeneID" id="4622345"/>
<reference evidence="5" key="2">
    <citation type="journal article" date="2013" name="G3 (Bethesda)">
        <title>Genomes of Ashbya fungi isolated from insects reveal four mating-type loci, numerous translocations, lack of transposons, and distinct gene duplications.</title>
        <authorList>
            <person name="Dietrich F.S."/>
            <person name="Voegeli S."/>
            <person name="Kuo S."/>
            <person name="Philippsen P."/>
        </authorList>
    </citation>
    <scope>GENOME REANNOTATION</scope>
    <source>
        <strain evidence="5">ATCC 10895 / CBS 109.51 / FGSC 9923 / NRRL Y-1056</strain>
    </source>
</reference>
<reference evidence="4 5" key="1">
    <citation type="journal article" date="2004" name="Science">
        <title>The Ashbya gossypii genome as a tool for mapping the ancient Saccharomyces cerevisiae genome.</title>
        <authorList>
            <person name="Dietrich F.S."/>
            <person name="Voegeli S."/>
            <person name="Brachat S."/>
            <person name="Lerch A."/>
            <person name="Gates K."/>
            <person name="Steiner S."/>
            <person name="Mohr C."/>
            <person name="Pohlmann R."/>
            <person name="Luedi P."/>
            <person name="Choi S."/>
            <person name="Wing R.A."/>
            <person name="Flavier A."/>
            <person name="Gaffney T.D."/>
            <person name="Philippsen P."/>
        </authorList>
    </citation>
    <scope>NUCLEOTIDE SEQUENCE [LARGE SCALE GENOMIC DNA]</scope>
    <source>
        <strain evidence="5">ATCC 10895 / CBS 109.51 / FGSC 9923 / NRRL Y-1056</strain>
    </source>
</reference>
<dbReference type="STRING" id="284811.Q752Q4"/>
<dbReference type="PANTHER" id="PTHR12674">
    <property type="entry name" value="PREFOLDIN SUBUNIT 5"/>
    <property type="match status" value="1"/>
</dbReference>
<feature type="domain" description="DUF3835" evidence="3">
    <location>
        <begin position="736"/>
        <end position="812"/>
    </location>
</feature>
<dbReference type="FunCoup" id="Q752Q4">
    <property type="interactions" value="137"/>
</dbReference>
<evidence type="ECO:0000256" key="1">
    <source>
        <dbReference type="ARBA" id="ARBA00010048"/>
    </source>
</evidence>
<proteinExistence type="inferred from homology"/>
<dbReference type="Gene3D" id="1.10.287.370">
    <property type="match status" value="1"/>
</dbReference>
<dbReference type="Proteomes" id="UP000000591">
    <property type="component" value="Chromosome VI"/>
</dbReference>
<feature type="region of interest" description="Disordered" evidence="2">
    <location>
        <begin position="188"/>
        <end position="250"/>
    </location>
</feature>
<dbReference type="eggNOG" id="ENOG502QVS0">
    <property type="taxonomic scope" value="Eukaryota"/>
</dbReference>
<dbReference type="EMBL" id="AE016819">
    <property type="protein sequence ID" value="AAS53890.2"/>
    <property type="molecule type" value="Genomic_DNA"/>
</dbReference>
<feature type="region of interest" description="Disordered" evidence="2">
    <location>
        <begin position="149"/>
        <end position="174"/>
    </location>
</feature>
<dbReference type="Pfam" id="PF02996">
    <property type="entry name" value="Prefoldin"/>
    <property type="match status" value="1"/>
</dbReference>
<evidence type="ECO:0000313" key="5">
    <source>
        <dbReference type="Proteomes" id="UP000000591"/>
    </source>
</evidence>
<dbReference type="SUPFAM" id="SSF46579">
    <property type="entry name" value="Prefoldin"/>
    <property type="match status" value="1"/>
</dbReference>
<sequence>MSELSEQVERTLGNLEKKAEFLEEQRGHFIALRQRLVEYDPEKYAAHAGDGGSGVRGLVFGEVILSTRVYLSLGCEYYVEKQPAEAVAWVEGRLRLLEDAQDQFRVQIAHAKSTLRELAALDGAGGADWAAESSGEDGLPLMEIREELDEDGNVTSGAVRRAGGPEAGAKRVDAAEEGLPLMEIREELDEDGNVTGGSVRRAGGNVQRAGRAASASDAGHKSQDTGAARPDQAAEERLEQDLAPQQPAEDAGGLDEFYEVLEEMGITAPRESVDVGTPVEAAESGPVSRVNAIDHDDIYSFDELVRQLEQTDLDSDDDFDPSESQYDYESAKLALGWDNEDNGNSEYEDEDEDEDDNDYDGTYMPSVVPGGAAQASFFAQVNKLRAEKLSKMEKAPVTPRPILKNRRPTTSSKKSVGFAPKLDIYEVENVKKETKANTFSFPRNRYLLDQQDTRSSTLDDDGFDSELFARLIGAKPADEIHGRFQTNWDQSAIKSKPKISLFKQNRGSLLGDVLEREPAMNDTVEREPAINDIVEREPAINDIVEREPAINDIVEREPAINDIVEREPAVSDIVERKSSKLLTKKDLKSLRKPREASRIVETINFSDSEEEIQDSSVQADINESAENSSDKHHHRAPVQDQSFPAVIQKHIDARDDVIQDIKVDYQLLGRDLDDMAKAYALGAYDDDVDDPGALLEKLEDLKVYNALVEELKDDISDFRDGSTSAADKEDSDEPVISDVIEHDLNDAMLPNSDDIDVQYDRLIDEVSLQYHSMRKRMVASSAIVSNVTEESLELEPIDEFGNPITTSRFKTALTKPVLPIP</sequence>
<evidence type="ECO:0000259" key="3">
    <source>
        <dbReference type="Pfam" id="PF12927"/>
    </source>
</evidence>
<dbReference type="OrthoDB" id="21413at2759"/>
<dbReference type="GO" id="GO:0006457">
    <property type="term" value="P:protein folding"/>
    <property type="evidence" value="ECO:0007669"/>
    <property type="project" value="InterPro"/>
</dbReference>
<dbReference type="GO" id="GO:0051082">
    <property type="term" value="F:unfolded protein binding"/>
    <property type="evidence" value="ECO:0007669"/>
    <property type="project" value="InterPro"/>
</dbReference>
<dbReference type="KEGG" id="ago:AGOS_AFR519C"/>
<dbReference type="InterPro" id="IPR009053">
    <property type="entry name" value="Prefoldin"/>
</dbReference>
<feature type="region of interest" description="Disordered" evidence="2">
    <location>
        <begin position="269"/>
        <end position="288"/>
    </location>
</feature>
<dbReference type="AlphaFoldDB" id="Q752Q4"/>
<dbReference type="InterPro" id="IPR024325">
    <property type="entry name" value="DUF3835"/>
</dbReference>
<dbReference type="RefSeq" id="NP_986066.2">
    <property type="nucleotide sequence ID" value="NM_212202.2"/>
</dbReference>
<dbReference type="HOGENOM" id="CLU_344512_0_0_1"/>
<evidence type="ECO:0000256" key="2">
    <source>
        <dbReference type="SAM" id="MobiDB-lite"/>
    </source>
</evidence>
<gene>
    <name evidence="4" type="ORF">AGOS_AFR519C</name>
</gene>
<dbReference type="InParanoid" id="Q752Q4"/>
<feature type="compositionally biased region" description="Low complexity" evidence="2">
    <location>
        <begin position="208"/>
        <end position="217"/>
    </location>
</feature>
<feature type="region of interest" description="Disordered" evidence="2">
    <location>
        <begin position="331"/>
        <end position="359"/>
    </location>
</feature>
<evidence type="ECO:0000313" key="4">
    <source>
        <dbReference type="EMBL" id="AAS53890.2"/>
    </source>
</evidence>
<dbReference type="InterPro" id="IPR004127">
    <property type="entry name" value="Prefoldin_subunit_alpha"/>
</dbReference>
<dbReference type="OMA" id="FKLKQVC"/>
<keyword evidence="5" id="KW-1185">Reference proteome</keyword>
<protein>
    <submittedName>
        <fullName evidence="4">AFR519Cp</fullName>
    </submittedName>
</protein>
<organism evidence="4 5">
    <name type="scientific">Eremothecium gossypii (strain ATCC 10895 / CBS 109.51 / FGSC 9923 / NRRL Y-1056)</name>
    <name type="common">Yeast</name>
    <name type="synonym">Ashbya gossypii</name>
    <dbReference type="NCBI Taxonomy" id="284811"/>
    <lineage>
        <taxon>Eukaryota</taxon>
        <taxon>Fungi</taxon>
        <taxon>Dikarya</taxon>
        <taxon>Ascomycota</taxon>
        <taxon>Saccharomycotina</taxon>
        <taxon>Saccharomycetes</taxon>
        <taxon>Saccharomycetales</taxon>
        <taxon>Saccharomycetaceae</taxon>
        <taxon>Eremothecium</taxon>
    </lineage>
</organism>
<accession>Q752Q4</accession>
<dbReference type="GO" id="GO:0016272">
    <property type="term" value="C:prefoldin complex"/>
    <property type="evidence" value="ECO:0007669"/>
    <property type="project" value="InterPro"/>
</dbReference>
<comment type="similarity">
    <text evidence="1">Belongs to the prefoldin subunit alpha family.</text>
</comment>
<dbReference type="PANTHER" id="PTHR12674:SF2">
    <property type="entry name" value="PREFOLDIN SUBUNIT 5"/>
    <property type="match status" value="1"/>
</dbReference>
<dbReference type="Pfam" id="PF12927">
    <property type="entry name" value="DUF3835"/>
    <property type="match status" value="1"/>
</dbReference>
<name>Q752Q4_EREGS</name>